<protein>
    <submittedName>
        <fullName evidence="2">YdcF family protein</fullName>
    </submittedName>
</protein>
<name>A0ABX6T6N5_9SPHN</name>
<dbReference type="Proteomes" id="UP000516105">
    <property type="component" value="Chromosome"/>
</dbReference>
<gene>
    <name evidence="2" type="ORF">H9L14_13240</name>
</gene>
<sequence length="177" mass="19968">MIARFVSFLILLYALGFIFFGVTLGRPADAAVRTDAVVVITGGKGRIEHAMTVLEKGKAKRVLIAGADPLVTKKDLISRFGAKSSLVRCCVDLGSESVDTRSNAEEAQRWLARHNYKSVRLITNDWHMRRAAYEFRRVLGGKYEITHDAVRTEPSFMTLFAEYNKYLLRRAAVWIDV</sequence>
<dbReference type="PANTHER" id="PTHR30336:SF4">
    <property type="entry name" value="ENVELOPE BIOGENESIS FACTOR ELYC"/>
    <property type="match status" value="1"/>
</dbReference>
<organism evidence="2 3">
    <name type="scientific">Sphingomonas sediminicola</name>
    <dbReference type="NCBI Taxonomy" id="386874"/>
    <lineage>
        <taxon>Bacteria</taxon>
        <taxon>Pseudomonadati</taxon>
        <taxon>Pseudomonadota</taxon>
        <taxon>Alphaproteobacteria</taxon>
        <taxon>Sphingomonadales</taxon>
        <taxon>Sphingomonadaceae</taxon>
        <taxon>Sphingomonas</taxon>
    </lineage>
</organism>
<evidence type="ECO:0000259" key="1">
    <source>
        <dbReference type="Pfam" id="PF02698"/>
    </source>
</evidence>
<dbReference type="CDD" id="cd06259">
    <property type="entry name" value="YdcF-like"/>
    <property type="match status" value="1"/>
</dbReference>
<reference evidence="2 3" key="1">
    <citation type="submission" date="2020-08" db="EMBL/GenBank/DDBJ databases">
        <title>Genome sequence of Sphingomonas sediminicola KACC 15039T.</title>
        <authorList>
            <person name="Hyun D.-W."/>
            <person name="Bae J.-W."/>
        </authorList>
    </citation>
    <scope>NUCLEOTIDE SEQUENCE [LARGE SCALE GENOMIC DNA]</scope>
    <source>
        <strain evidence="2 3">KACC 15039</strain>
    </source>
</reference>
<dbReference type="Pfam" id="PF02698">
    <property type="entry name" value="DUF218"/>
    <property type="match status" value="1"/>
</dbReference>
<dbReference type="InterPro" id="IPR051599">
    <property type="entry name" value="Cell_Envelope_Assoc"/>
</dbReference>
<evidence type="ECO:0000313" key="2">
    <source>
        <dbReference type="EMBL" id="QNP45512.1"/>
    </source>
</evidence>
<feature type="domain" description="DUF218" evidence="1">
    <location>
        <begin position="35"/>
        <end position="142"/>
    </location>
</feature>
<evidence type="ECO:0000313" key="3">
    <source>
        <dbReference type="Proteomes" id="UP000516105"/>
    </source>
</evidence>
<dbReference type="InterPro" id="IPR014729">
    <property type="entry name" value="Rossmann-like_a/b/a_fold"/>
</dbReference>
<dbReference type="Gene3D" id="3.40.50.620">
    <property type="entry name" value="HUPs"/>
    <property type="match status" value="1"/>
</dbReference>
<dbReference type="InterPro" id="IPR003848">
    <property type="entry name" value="DUF218"/>
</dbReference>
<accession>A0ABX6T6N5</accession>
<proteinExistence type="predicted"/>
<dbReference type="EMBL" id="CP060782">
    <property type="protein sequence ID" value="QNP45512.1"/>
    <property type="molecule type" value="Genomic_DNA"/>
</dbReference>
<dbReference type="PANTHER" id="PTHR30336">
    <property type="entry name" value="INNER MEMBRANE PROTEIN, PROBABLE PERMEASE"/>
    <property type="match status" value="1"/>
</dbReference>
<keyword evidence="3" id="KW-1185">Reference proteome</keyword>
<dbReference type="RefSeq" id="WP_187708468.1">
    <property type="nucleotide sequence ID" value="NZ_CP060782.1"/>
</dbReference>